<evidence type="ECO:0000256" key="2">
    <source>
        <dbReference type="ARBA" id="ARBA00022723"/>
    </source>
</evidence>
<dbReference type="SFLD" id="SFLDS00029">
    <property type="entry name" value="Radical_SAM"/>
    <property type="match status" value="1"/>
</dbReference>
<dbReference type="KEGG" id="mehf:MmiHf6_01340"/>
<dbReference type="InterPro" id="IPR013785">
    <property type="entry name" value="Aldolase_TIM"/>
</dbReference>
<keyword evidence="4" id="KW-0411">Iron-sulfur</keyword>
<dbReference type="SUPFAM" id="SSF102114">
    <property type="entry name" value="Radical SAM enzymes"/>
    <property type="match status" value="1"/>
</dbReference>
<dbReference type="PANTHER" id="PTHR43288">
    <property type="entry name" value="BIOTIN SYNTHASE-RELATED PROTEIN, RADICAL SAM SUPERFAMILY"/>
    <property type="match status" value="1"/>
</dbReference>
<keyword evidence="3" id="KW-0408">Iron</keyword>
<keyword evidence="1" id="KW-0949">S-adenosyl-L-methionine</keyword>
<keyword evidence="7" id="KW-1185">Reference proteome</keyword>
<dbReference type="AlphaFoldDB" id="A0AA96ZRZ1"/>
<evidence type="ECO:0000256" key="1">
    <source>
        <dbReference type="ARBA" id="ARBA00022691"/>
    </source>
</evidence>
<dbReference type="PANTHER" id="PTHR43288:SF1">
    <property type="entry name" value="GLYCYL-RADICAL ENZYME ACTIVATING ENZYME MJ0021-RELATED"/>
    <property type="match status" value="1"/>
</dbReference>
<dbReference type="GO" id="GO:0046872">
    <property type="term" value="F:metal ion binding"/>
    <property type="evidence" value="ECO:0007669"/>
    <property type="project" value="UniProtKB-KW"/>
</dbReference>
<dbReference type="EMBL" id="CP131059">
    <property type="protein sequence ID" value="WNY22849.1"/>
    <property type="molecule type" value="Genomic_DNA"/>
</dbReference>
<organism evidence="6 7">
    <name type="scientific">Methanimicrococcus hongohii</name>
    <dbReference type="NCBI Taxonomy" id="3028295"/>
    <lineage>
        <taxon>Archaea</taxon>
        <taxon>Methanobacteriati</taxon>
        <taxon>Methanobacteriota</taxon>
        <taxon>Stenosarchaea group</taxon>
        <taxon>Methanomicrobia</taxon>
        <taxon>Methanosarcinales</taxon>
        <taxon>Methanosarcinaceae</taxon>
        <taxon>Methanimicrococcus</taxon>
    </lineage>
</organism>
<dbReference type="RefSeq" id="WP_316557816.1">
    <property type="nucleotide sequence ID" value="NZ_CP131059.1"/>
</dbReference>
<dbReference type="InterPro" id="IPR007197">
    <property type="entry name" value="rSAM"/>
</dbReference>
<dbReference type="GO" id="GO:0051536">
    <property type="term" value="F:iron-sulfur cluster binding"/>
    <property type="evidence" value="ECO:0007669"/>
    <property type="project" value="UniProtKB-KW"/>
</dbReference>
<dbReference type="Pfam" id="PF04055">
    <property type="entry name" value="Radical_SAM"/>
    <property type="match status" value="1"/>
</dbReference>
<evidence type="ECO:0000256" key="3">
    <source>
        <dbReference type="ARBA" id="ARBA00023004"/>
    </source>
</evidence>
<name>A0AA96ZRZ1_9EURY</name>
<dbReference type="GeneID" id="85194568"/>
<dbReference type="GO" id="GO:0003824">
    <property type="term" value="F:catalytic activity"/>
    <property type="evidence" value="ECO:0007669"/>
    <property type="project" value="InterPro"/>
</dbReference>
<proteinExistence type="predicted"/>
<evidence type="ECO:0000313" key="6">
    <source>
        <dbReference type="EMBL" id="WNY22849.1"/>
    </source>
</evidence>
<dbReference type="CDD" id="cd01335">
    <property type="entry name" value="Radical_SAM"/>
    <property type="match status" value="1"/>
</dbReference>
<keyword evidence="2" id="KW-0479">Metal-binding</keyword>
<evidence type="ECO:0000313" key="7">
    <source>
        <dbReference type="Proteomes" id="UP001302978"/>
    </source>
</evidence>
<dbReference type="Proteomes" id="UP001302978">
    <property type="component" value="Chromosome"/>
</dbReference>
<protein>
    <recommendedName>
        <fullName evidence="5">Radical SAM core domain-containing protein</fullName>
    </recommendedName>
</protein>
<gene>
    <name evidence="6" type="ORF">MmiHf6_01340</name>
</gene>
<sequence length="157" mass="17547">MQVDESGSYSTFLPDGCLCCRKGAKMVLFVTGICRKTCFFCPLSVERKNKDVIFANERAVYSDSDVLEEARSMNAEGTGITGGEPLLELERVIHYIHLLKNEFGKNHHIHLYTSTAPSENDLKELADAGLDEIRFHPPIEIWKKMSGSSYEKSLSAA</sequence>
<evidence type="ECO:0000259" key="5">
    <source>
        <dbReference type="Pfam" id="PF04055"/>
    </source>
</evidence>
<reference evidence="6 7" key="1">
    <citation type="submission" date="2023-07" db="EMBL/GenBank/DDBJ databases">
        <title>Closed genoem sequence of Methanomicrococcus sp. Hf6.</title>
        <authorList>
            <person name="Poehlein A."/>
            <person name="Protasov E."/>
            <person name="Platt K."/>
            <person name="Reeh H."/>
            <person name="Daniel R."/>
            <person name="Brune A."/>
        </authorList>
    </citation>
    <scope>NUCLEOTIDE SEQUENCE [LARGE SCALE GENOMIC DNA]</scope>
    <source>
        <strain evidence="6 7">Hf6</strain>
    </source>
</reference>
<evidence type="ECO:0000256" key="4">
    <source>
        <dbReference type="ARBA" id="ARBA00023014"/>
    </source>
</evidence>
<dbReference type="Gene3D" id="3.20.20.70">
    <property type="entry name" value="Aldolase class I"/>
    <property type="match status" value="1"/>
</dbReference>
<feature type="domain" description="Radical SAM core" evidence="5">
    <location>
        <begin position="30"/>
        <end position="135"/>
    </location>
</feature>
<dbReference type="InterPro" id="IPR058240">
    <property type="entry name" value="rSAM_sf"/>
</dbReference>
<accession>A0AA96ZRZ1</accession>